<sequence>MAGASEPVDVSTKRQRIAQLARQSPVMGFTSLAHLIDFDWLLQAYEKTRKDGAVGVDGQTAADYAADLRGNLVSLLERAQSGTYQAPPVRRVHIPKAGSTTETRPLGIPTFEDKILQRAVVMVLEAIYEQDFLDCSYGFRPGRSAHQALDAVWRQTMGMRGGWILDVDVRQFFDTIDHGHLRAFLKRRIRDGVLLRLIGKWLNAGVLEAGSVTRPAMGSPQGGVVSPILSNLFLHYVLDDWFAREVRPRLREGAFLTRYADDFVIGFACEEDARRVMAVLPKRFAKYGLTIHPDKTRLVPFERPNRASQQPTEAPREPPGAFDLLGFTHFWSYSLKGNPVVKRRTSRSRFSRGLRSLKEWFRQHRHLDMAAQHQTLCQKLTGHFAYYGITGNSVALSRFRSGAVRLWRRSLSRRRRDGDIAWDQFNRFLERHPLPPPLAIHSVCRPVARS</sequence>
<keyword evidence="3" id="KW-0695">RNA-directed DNA polymerase</keyword>
<dbReference type="PANTHER" id="PTHR34047:SF8">
    <property type="entry name" value="PROTEIN YKFC"/>
    <property type="match status" value="1"/>
</dbReference>
<dbReference type="PROSITE" id="PS50878">
    <property type="entry name" value="RT_POL"/>
    <property type="match status" value="1"/>
</dbReference>
<reference evidence="3" key="1">
    <citation type="submission" date="2024-05" db="EMBL/GenBank/DDBJ databases">
        <title>Planctomycetes of the genus Singulisphaera possess chitinolytic capabilities.</title>
        <authorList>
            <person name="Ivanova A."/>
        </authorList>
    </citation>
    <scope>NUCLEOTIDE SEQUENCE</scope>
    <source>
        <strain evidence="3">Ch08T</strain>
    </source>
</reference>
<dbReference type="Pfam" id="PF00078">
    <property type="entry name" value="RVT_1"/>
    <property type="match status" value="1"/>
</dbReference>
<gene>
    <name evidence="3" type="primary">ltrA</name>
    <name evidence="3" type="ORF">V5E97_15145</name>
</gene>
<protein>
    <submittedName>
        <fullName evidence="3">Group II intron reverse transcriptase/maturase</fullName>
        <ecNumber evidence="3">2.7.7.49</ecNumber>
    </submittedName>
</protein>
<dbReference type="InterPro" id="IPR030931">
    <property type="entry name" value="Group_II_RT_mat"/>
</dbReference>
<keyword evidence="3" id="KW-0808">Transferase</keyword>
<comment type="similarity">
    <text evidence="1">Belongs to the bacterial reverse transcriptase family.</text>
</comment>
<evidence type="ECO:0000313" key="3">
    <source>
        <dbReference type="EMBL" id="XBH07322.1"/>
    </source>
</evidence>
<dbReference type="AlphaFoldDB" id="A0AAU7CQW2"/>
<dbReference type="NCBIfam" id="TIGR04416">
    <property type="entry name" value="group_II_RT_mat"/>
    <property type="match status" value="1"/>
</dbReference>
<dbReference type="SUPFAM" id="SSF56672">
    <property type="entry name" value="DNA/RNA polymerases"/>
    <property type="match status" value="1"/>
</dbReference>
<keyword evidence="3" id="KW-0548">Nucleotidyltransferase</keyword>
<dbReference type="InterPro" id="IPR051083">
    <property type="entry name" value="GrpII_Intron_Splice-Mob/Def"/>
</dbReference>
<proteinExistence type="inferred from homology"/>
<dbReference type="GO" id="GO:0003964">
    <property type="term" value="F:RNA-directed DNA polymerase activity"/>
    <property type="evidence" value="ECO:0007669"/>
    <property type="project" value="UniProtKB-KW"/>
</dbReference>
<feature type="domain" description="Reverse transcriptase" evidence="2">
    <location>
        <begin position="75"/>
        <end position="329"/>
    </location>
</feature>
<dbReference type="EMBL" id="CP155447">
    <property type="protein sequence ID" value="XBH07322.1"/>
    <property type="molecule type" value="Genomic_DNA"/>
</dbReference>
<evidence type="ECO:0000256" key="1">
    <source>
        <dbReference type="ARBA" id="ARBA00034120"/>
    </source>
</evidence>
<dbReference type="CDD" id="cd01651">
    <property type="entry name" value="RT_G2_intron"/>
    <property type="match status" value="1"/>
</dbReference>
<dbReference type="PANTHER" id="PTHR34047">
    <property type="entry name" value="NUCLEAR INTRON MATURASE 1, MITOCHONDRIAL-RELATED"/>
    <property type="match status" value="1"/>
</dbReference>
<dbReference type="EC" id="2.7.7.49" evidence="3"/>
<organism evidence="3">
    <name type="scientific">Singulisphaera sp. Ch08</name>
    <dbReference type="NCBI Taxonomy" id="3120278"/>
    <lineage>
        <taxon>Bacteria</taxon>
        <taxon>Pseudomonadati</taxon>
        <taxon>Planctomycetota</taxon>
        <taxon>Planctomycetia</taxon>
        <taxon>Isosphaerales</taxon>
        <taxon>Isosphaeraceae</taxon>
        <taxon>Singulisphaera</taxon>
    </lineage>
</organism>
<dbReference type="InterPro" id="IPR043502">
    <property type="entry name" value="DNA/RNA_pol_sf"/>
</dbReference>
<accession>A0AAU7CQW2</accession>
<dbReference type="InterPro" id="IPR000477">
    <property type="entry name" value="RT_dom"/>
</dbReference>
<dbReference type="RefSeq" id="WP_406700161.1">
    <property type="nucleotide sequence ID" value="NZ_CP155447.1"/>
</dbReference>
<evidence type="ECO:0000259" key="2">
    <source>
        <dbReference type="PROSITE" id="PS50878"/>
    </source>
</evidence>
<name>A0AAU7CQW2_9BACT</name>